<organism evidence="1 2">
    <name type="scientific">Sarcoptes scabiei</name>
    <name type="common">Itch mite</name>
    <name type="synonym">Acarus scabiei</name>
    <dbReference type="NCBI Taxonomy" id="52283"/>
    <lineage>
        <taxon>Eukaryota</taxon>
        <taxon>Metazoa</taxon>
        <taxon>Ecdysozoa</taxon>
        <taxon>Arthropoda</taxon>
        <taxon>Chelicerata</taxon>
        <taxon>Arachnida</taxon>
        <taxon>Acari</taxon>
        <taxon>Acariformes</taxon>
        <taxon>Sarcoptiformes</taxon>
        <taxon>Astigmata</taxon>
        <taxon>Psoroptidia</taxon>
        <taxon>Sarcoptoidea</taxon>
        <taxon>Sarcoptidae</taxon>
        <taxon>Sarcoptinae</taxon>
        <taxon>Sarcoptes</taxon>
    </lineage>
</organism>
<protein>
    <submittedName>
        <fullName evidence="1">Uncharacterized protein</fullName>
    </submittedName>
</protein>
<reference evidence="1 2" key="1">
    <citation type="journal article" date="2015" name="Parasit. Vectors">
        <title>Draft genome of the scabies mite.</title>
        <authorList>
            <person name="Rider S.D.Jr."/>
            <person name="Morgan M.S."/>
            <person name="Arlian L.G."/>
        </authorList>
    </citation>
    <scope>NUCLEOTIDE SEQUENCE [LARGE SCALE GENOMIC DNA]</scope>
    <source>
        <strain evidence="1">Arlian Lab</strain>
    </source>
</reference>
<dbReference type="AlphaFoldDB" id="A0A132AKV5"/>
<sequence length="111" mass="12901">NPHRRKHEQCEKELALRKYHLAQSIYQHHKQQSNNDECSLMRQRLSKFGIDLEVGAVDKERYESIVNGENEGAIDQIAEELPLAQISTVPIEDILGSEFFTESSCMKFIRR</sequence>
<comment type="caution">
    <text evidence="1">The sequence shown here is derived from an EMBL/GenBank/DDBJ whole genome shotgun (WGS) entry which is preliminary data.</text>
</comment>
<dbReference type="OrthoDB" id="10063916at2759"/>
<dbReference type="VEuPathDB" id="VectorBase:SSCA007783"/>
<accession>A0A132AKV5</accession>
<feature type="non-terminal residue" evidence="1">
    <location>
        <position position="1"/>
    </location>
</feature>
<evidence type="ECO:0000313" key="2">
    <source>
        <dbReference type="Proteomes" id="UP000616769"/>
    </source>
</evidence>
<evidence type="ECO:0000313" key="1">
    <source>
        <dbReference type="EMBL" id="KPM11616.1"/>
    </source>
</evidence>
<gene>
    <name evidence="1" type="ORF">QR98_0101890</name>
</gene>
<proteinExistence type="predicted"/>
<dbReference type="Proteomes" id="UP000616769">
    <property type="component" value="Unassembled WGS sequence"/>
</dbReference>
<dbReference type="EMBL" id="JXLN01017543">
    <property type="protein sequence ID" value="KPM11616.1"/>
    <property type="molecule type" value="Genomic_DNA"/>
</dbReference>
<name>A0A132AKV5_SARSC</name>